<organism evidence="1 2">
    <name type="scientific">Pseudomonas putida</name>
    <name type="common">Arthrobacter siderocapsulatus</name>
    <dbReference type="NCBI Taxonomy" id="303"/>
    <lineage>
        <taxon>Bacteria</taxon>
        <taxon>Pseudomonadati</taxon>
        <taxon>Pseudomonadota</taxon>
        <taxon>Gammaproteobacteria</taxon>
        <taxon>Pseudomonadales</taxon>
        <taxon>Pseudomonadaceae</taxon>
        <taxon>Pseudomonas</taxon>
    </lineage>
</organism>
<gene>
    <name evidence="1" type="ORF">PPUN14671_17760</name>
</gene>
<evidence type="ECO:0000313" key="2">
    <source>
        <dbReference type="Proteomes" id="UP001161257"/>
    </source>
</evidence>
<accession>A0AA37R8W4</accession>
<reference evidence="1" key="1">
    <citation type="submission" date="2023-01" db="EMBL/GenBank/DDBJ databases">
        <title>Whole-genome sequence of Pseudomonas putida NBRC 14671.</title>
        <authorList>
            <person name="Morohoshi T."/>
            <person name="Someya N."/>
        </authorList>
    </citation>
    <scope>NUCLEOTIDE SEQUENCE</scope>
    <source>
        <strain evidence="1">NBRC 14671</strain>
    </source>
</reference>
<dbReference type="Proteomes" id="UP001161257">
    <property type="component" value="Unassembled WGS sequence"/>
</dbReference>
<dbReference type="EMBL" id="BSKJ01000003">
    <property type="protein sequence ID" value="GLO34943.1"/>
    <property type="molecule type" value="Genomic_DNA"/>
</dbReference>
<sequence length="109" mass="11911">MSDAKASADVDYAAANRLQQERNEAIFSCGMNGQNMNVQACFKDSAFKLTTQEGGKLYNIYNILQAGSMENDGLHIDLPKSFEVAARNSHTILVLAVTIKDSDGKTLYC</sequence>
<evidence type="ECO:0000313" key="1">
    <source>
        <dbReference type="EMBL" id="GLO34943.1"/>
    </source>
</evidence>
<comment type="caution">
    <text evidence="1">The sequence shown here is derived from an EMBL/GenBank/DDBJ whole genome shotgun (WGS) entry which is preliminary data.</text>
</comment>
<dbReference type="AlphaFoldDB" id="A0AA37R8W4"/>
<name>A0AA37R8W4_PSEPU</name>
<proteinExistence type="predicted"/>
<protein>
    <submittedName>
        <fullName evidence="1">Uncharacterized protein</fullName>
    </submittedName>
</protein>
<dbReference type="RefSeq" id="WP_284355823.1">
    <property type="nucleotide sequence ID" value="NZ_BSKF01000009.1"/>
</dbReference>